<accession>A0A0K2UAY7</accession>
<reference evidence="2" key="1">
    <citation type="submission" date="2014-05" db="EMBL/GenBank/DDBJ databases">
        <authorList>
            <person name="Chronopoulou M."/>
        </authorList>
    </citation>
    <scope>NUCLEOTIDE SEQUENCE</scope>
    <source>
        <tissue evidence="2">Whole organism</tissue>
    </source>
</reference>
<proteinExistence type="predicted"/>
<dbReference type="AlphaFoldDB" id="A0A0K2UAY7"/>
<feature type="region of interest" description="Disordered" evidence="1">
    <location>
        <begin position="23"/>
        <end position="42"/>
    </location>
</feature>
<organism evidence="2">
    <name type="scientific">Lepeophtheirus salmonis</name>
    <name type="common">Salmon louse</name>
    <name type="synonym">Caligus salmonis</name>
    <dbReference type="NCBI Taxonomy" id="72036"/>
    <lineage>
        <taxon>Eukaryota</taxon>
        <taxon>Metazoa</taxon>
        <taxon>Ecdysozoa</taxon>
        <taxon>Arthropoda</taxon>
        <taxon>Crustacea</taxon>
        <taxon>Multicrustacea</taxon>
        <taxon>Hexanauplia</taxon>
        <taxon>Copepoda</taxon>
        <taxon>Siphonostomatoida</taxon>
        <taxon>Caligidae</taxon>
        <taxon>Lepeophtheirus</taxon>
    </lineage>
</organism>
<sequence length="58" mass="7296">MYVCTTLLRKNWRKEGRELHILLKKSGKRRRRRKKKKKKREEKSYKFLSIVVELYVCR</sequence>
<dbReference type="EMBL" id="HACA01017485">
    <property type="protein sequence ID" value="CDW34846.1"/>
    <property type="molecule type" value="Transcribed_RNA"/>
</dbReference>
<evidence type="ECO:0000256" key="1">
    <source>
        <dbReference type="SAM" id="MobiDB-lite"/>
    </source>
</evidence>
<evidence type="ECO:0000313" key="2">
    <source>
        <dbReference type="EMBL" id="CDW34846.1"/>
    </source>
</evidence>
<feature type="compositionally biased region" description="Basic residues" evidence="1">
    <location>
        <begin position="23"/>
        <end position="40"/>
    </location>
</feature>
<protein>
    <submittedName>
        <fullName evidence="2">Uncharacterized protein</fullName>
    </submittedName>
</protein>
<name>A0A0K2UAY7_LEPSM</name>